<feature type="compositionally biased region" description="Basic residues" evidence="1">
    <location>
        <begin position="1"/>
        <end position="12"/>
    </location>
</feature>
<feature type="region of interest" description="Disordered" evidence="1">
    <location>
        <begin position="1"/>
        <end position="70"/>
    </location>
</feature>
<evidence type="ECO:0000313" key="2">
    <source>
        <dbReference type="EMBL" id="QDU18364.1"/>
    </source>
</evidence>
<dbReference type="EMBL" id="CP036273">
    <property type="protein sequence ID" value="QDU18364.1"/>
    <property type="molecule type" value="Genomic_DNA"/>
</dbReference>
<keyword evidence="3" id="KW-1185">Reference proteome</keyword>
<reference evidence="2 3" key="1">
    <citation type="submission" date="2019-02" db="EMBL/GenBank/DDBJ databases">
        <title>Deep-cultivation of Planctomycetes and their phenomic and genomic characterization uncovers novel biology.</title>
        <authorList>
            <person name="Wiegand S."/>
            <person name="Jogler M."/>
            <person name="Boedeker C."/>
            <person name="Pinto D."/>
            <person name="Vollmers J."/>
            <person name="Rivas-Marin E."/>
            <person name="Kohn T."/>
            <person name="Peeters S.H."/>
            <person name="Heuer A."/>
            <person name="Rast P."/>
            <person name="Oberbeckmann S."/>
            <person name="Bunk B."/>
            <person name="Jeske O."/>
            <person name="Meyerdierks A."/>
            <person name="Storesund J.E."/>
            <person name="Kallscheuer N."/>
            <person name="Luecker S."/>
            <person name="Lage O.M."/>
            <person name="Pohl T."/>
            <person name="Merkel B.J."/>
            <person name="Hornburger P."/>
            <person name="Mueller R.-W."/>
            <person name="Bruemmer F."/>
            <person name="Labrenz M."/>
            <person name="Spormann A.M."/>
            <person name="Op den Camp H."/>
            <person name="Overmann J."/>
            <person name="Amann R."/>
            <person name="Jetten M.S.M."/>
            <person name="Mascher T."/>
            <person name="Medema M.H."/>
            <person name="Devos D.P."/>
            <person name="Kaster A.-K."/>
            <person name="Ovreas L."/>
            <person name="Rohde M."/>
            <person name="Galperin M.Y."/>
            <person name="Jogler C."/>
        </authorList>
    </citation>
    <scope>NUCLEOTIDE SEQUENCE [LARGE SCALE GENOMIC DNA]</scope>
    <source>
        <strain evidence="2 3">ETA_A1</strain>
    </source>
</reference>
<gene>
    <name evidence="2" type="ORF">ETAA1_02490</name>
</gene>
<protein>
    <submittedName>
        <fullName evidence="2">Uncharacterized protein</fullName>
    </submittedName>
</protein>
<dbReference type="KEGG" id="uli:ETAA1_02490"/>
<evidence type="ECO:0000313" key="3">
    <source>
        <dbReference type="Proteomes" id="UP000319576"/>
    </source>
</evidence>
<dbReference type="Proteomes" id="UP000319576">
    <property type="component" value="Chromosome"/>
</dbReference>
<sequence length="70" mass="7582">MASDKQKRKAAKKGPVPGKPFVHPDGDRRRRGGPSADQAIRDKHARQAFAGGMPEDLPPPKPPGEDEDTE</sequence>
<name>A0A517XLI5_9BACT</name>
<organism evidence="2 3">
    <name type="scientific">Urbifossiella limnaea</name>
    <dbReference type="NCBI Taxonomy" id="2528023"/>
    <lineage>
        <taxon>Bacteria</taxon>
        <taxon>Pseudomonadati</taxon>
        <taxon>Planctomycetota</taxon>
        <taxon>Planctomycetia</taxon>
        <taxon>Gemmatales</taxon>
        <taxon>Gemmataceae</taxon>
        <taxon>Urbifossiella</taxon>
    </lineage>
</organism>
<accession>A0A517XLI5</accession>
<evidence type="ECO:0000256" key="1">
    <source>
        <dbReference type="SAM" id="MobiDB-lite"/>
    </source>
</evidence>
<dbReference type="RefSeq" id="WP_145233577.1">
    <property type="nucleotide sequence ID" value="NZ_CP036273.1"/>
</dbReference>
<dbReference type="AlphaFoldDB" id="A0A517XLI5"/>
<proteinExistence type="predicted"/>